<keyword evidence="3" id="KW-0677">Repeat</keyword>
<dbReference type="Gene3D" id="3.30.160.60">
    <property type="entry name" value="Classic Zinc Finger"/>
    <property type="match status" value="7"/>
</dbReference>
<accession>A0A8C4R0R6</accession>
<feature type="domain" description="C2H2-type" evidence="11">
    <location>
        <begin position="190"/>
        <end position="217"/>
    </location>
</feature>
<evidence type="ECO:0000313" key="12">
    <source>
        <dbReference type="Ensembl" id="ENSEBUP00000023427.1"/>
    </source>
</evidence>
<feature type="domain" description="C2H2-type" evidence="11">
    <location>
        <begin position="345"/>
        <end position="373"/>
    </location>
</feature>
<dbReference type="InterPro" id="IPR050826">
    <property type="entry name" value="Krueppel_C2H2_ZnFinger"/>
</dbReference>
<dbReference type="FunFam" id="3.30.160.60:FF:000761">
    <property type="entry name" value="Zinc finger protein 449"/>
    <property type="match status" value="1"/>
</dbReference>
<dbReference type="Proteomes" id="UP000694388">
    <property type="component" value="Unplaced"/>
</dbReference>
<evidence type="ECO:0000256" key="6">
    <source>
        <dbReference type="ARBA" id="ARBA00023015"/>
    </source>
</evidence>
<evidence type="ECO:0000256" key="10">
    <source>
        <dbReference type="SAM" id="MobiDB-lite"/>
    </source>
</evidence>
<dbReference type="InterPro" id="IPR036236">
    <property type="entry name" value="Znf_C2H2_sf"/>
</dbReference>
<keyword evidence="6" id="KW-0805">Transcription regulation</keyword>
<feature type="domain" description="C2H2-type" evidence="11">
    <location>
        <begin position="459"/>
        <end position="487"/>
    </location>
</feature>
<dbReference type="GeneTree" id="ENSGT00940000164731"/>
<keyword evidence="2" id="KW-0479">Metal-binding</keyword>
<dbReference type="FunFam" id="3.30.160.60:FF:000209">
    <property type="entry name" value="Zinc finger protein 711"/>
    <property type="match status" value="1"/>
</dbReference>
<evidence type="ECO:0000256" key="8">
    <source>
        <dbReference type="ARBA" id="ARBA00023242"/>
    </source>
</evidence>
<keyword evidence="7" id="KW-0804">Transcription</keyword>
<name>A0A8C4R0R6_EPTBU</name>
<reference evidence="12" key="2">
    <citation type="submission" date="2025-09" db="UniProtKB">
        <authorList>
            <consortium name="Ensembl"/>
        </authorList>
    </citation>
    <scope>IDENTIFICATION</scope>
</reference>
<evidence type="ECO:0000256" key="7">
    <source>
        <dbReference type="ARBA" id="ARBA00023163"/>
    </source>
</evidence>
<evidence type="ECO:0000313" key="13">
    <source>
        <dbReference type="Proteomes" id="UP000694388"/>
    </source>
</evidence>
<feature type="domain" description="C2H2-type" evidence="11">
    <location>
        <begin position="260"/>
        <end position="287"/>
    </location>
</feature>
<dbReference type="SMART" id="SM00355">
    <property type="entry name" value="ZnF_C2H2"/>
    <property type="match status" value="11"/>
</dbReference>
<dbReference type="SUPFAM" id="SSF57667">
    <property type="entry name" value="beta-beta-alpha zinc fingers"/>
    <property type="match status" value="5"/>
</dbReference>
<feature type="region of interest" description="Disordered" evidence="10">
    <location>
        <begin position="208"/>
        <end position="228"/>
    </location>
</feature>
<dbReference type="PANTHER" id="PTHR24377">
    <property type="entry name" value="IP01015P-RELATED"/>
    <property type="match status" value="1"/>
</dbReference>
<dbReference type="AlphaFoldDB" id="A0A8C4R0R6"/>
<evidence type="ECO:0000256" key="3">
    <source>
        <dbReference type="ARBA" id="ARBA00022737"/>
    </source>
</evidence>
<dbReference type="InterPro" id="IPR013087">
    <property type="entry name" value="Znf_C2H2_type"/>
</dbReference>
<dbReference type="FunFam" id="3.30.160.60:FF:000309">
    <property type="entry name" value="zinc finger X-chromosomal protein-like"/>
    <property type="match status" value="1"/>
</dbReference>
<evidence type="ECO:0000256" key="2">
    <source>
        <dbReference type="ARBA" id="ARBA00022723"/>
    </source>
</evidence>
<organism evidence="12 13">
    <name type="scientific">Eptatretus burgeri</name>
    <name type="common">Inshore hagfish</name>
    <dbReference type="NCBI Taxonomy" id="7764"/>
    <lineage>
        <taxon>Eukaryota</taxon>
        <taxon>Metazoa</taxon>
        <taxon>Chordata</taxon>
        <taxon>Craniata</taxon>
        <taxon>Vertebrata</taxon>
        <taxon>Cyclostomata</taxon>
        <taxon>Myxini</taxon>
        <taxon>Myxiniformes</taxon>
        <taxon>Myxinidae</taxon>
        <taxon>Eptatretinae</taxon>
        <taxon>Eptatretus</taxon>
    </lineage>
</organism>
<proteinExistence type="inferred from homology"/>
<keyword evidence="4 9" id="KW-0863">Zinc-finger</keyword>
<sequence length="517" mass="57455">MGTQGNADLSATMVADGGNLVTDTTTPKSVCAETNSSFVFIKFAVPAMLPPKTPPPLAVTSKDAVVVEMLPPAMSADMTSVNMDVVASEADVSPLDVKIEPPDSEMISETMMTSVNTDSSEGAGSVGVYSGGFVGSVGTSGSTGFGACAEATEAVQPGSELSVEPFSTSMLLPSVIFQQDEALLSSKRLFQCSQCSYATSRRSHFHSHALHHHHQSSSAKLGSRHPTPSPHSCPLCPYQTAEAGLLSQHLSTVHSQSLPHLCQHCGKGFRHPSELRKHVRSHSGERPYACDLCTYRSAQAYNLQMHIRARHRHQPNFRCTVCGVAFSCLSELRRHVVLHGAEREYHCPHCTHRSSNSSDLKRHIVSIHTRNFPHRCQVCDKGFHRPSELTKHMGTHRGRRSHNCRHCDFHSTDPFALSRHVLSSHTHELPHQCRRCKKSFKLQTELKKHMKYHSGKKVYQCEFCDYHTMDASGYKRHVISMHTKDYPHRCPVCEKGFRRPSEQRQHLLRTHSLSSFP</sequence>
<dbReference type="PROSITE" id="PS00028">
    <property type="entry name" value="ZINC_FINGER_C2H2_1"/>
    <property type="match status" value="5"/>
</dbReference>
<feature type="domain" description="C2H2-type" evidence="11">
    <location>
        <begin position="431"/>
        <end position="458"/>
    </location>
</feature>
<comment type="similarity">
    <text evidence="1">Belongs to the krueppel C2H2-type zinc-finger protein family.</text>
</comment>
<evidence type="ECO:0000256" key="1">
    <source>
        <dbReference type="ARBA" id="ARBA00006991"/>
    </source>
</evidence>
<evidence type="ECO:0000256" key="9">
    <source>
        <dbReference type="PROSITE-ProRule" id="PRU00042"/>
    </source>
</evidence>
<dbReference type="GO" id="GO:0008270">
    <property type="term" value="F:zinc ion binding"/>
    <property type="evidence" value="ECO:0007669"/>
    <property type="project" value="UniProtKB-KW"/>
</dbReference>
<evidence type="ECO:0000259" key="11">
    <source>
        <dbReference type="PROSITE" id="PS50157"/>
    </source>
</evidence>
<protein>
    <recommendedName>
        <fullName evidence="11">C2H2-type domain-containing protein</fullName>
    </recommendedName>
</protein>
<keyword evidence="8" id="KW-0539">Nucleus</keyword>
<evidence type="ECO:0000256" key="4">
    <source>
        <dbReference type="ARBA" id="ARBA00022771"/>
    </source>
</evidence>
<dbReference type="PROSITE" id="PS50157">
    <property type="entry name" value="ZINC_FINGER_C2H2_2"/>
    <property type="match status" value="8"/>
</dbReference>
<feature type="domain" description="C2H2-type" evidence="11">
    <location>
        <begin position="374"/>
        <end position="401"/>
    </location>
</feature>
<feature type="domain" description="C2H2-type" evidence="11">
    <location>
        <begin position="317"/>
        <end position="344"/>
    </location>
</feature>
<dbReference type="Pfam" id="PF00096">
    <property type="entry name" value="zf-C2H2"/>
    <property type="match status" value="4"/>
</dbReference>
<feature type="domain" description="C2H2-type" evidence="11">
    <location>
        <begin position="488"/>
        <end position="512"/>
    </location>
</feature>
<keyword evidence="5" id="KW-0862">Zinc</keyword>
<keyword evidence="13" id="KW-1185">Reference proteome</keyword>
<reference evidence="12" key="1">
    <citation type="submission" date="2025-08" db="UniProtKB">
        <authorList>
            <consortium name="Ensembl"/>
        </authorList>
    </citation>
    <scope>IDENTIFICATION</scope>
</reference>
<evidence type="ECO:0000256" key="5">
    <source>
        <dbReference type="ARBA" id="ARBA00022833"/>
    </source>
</evidence>
<dbReference type="Ensembl" id="ENSEBUT00000024003.1">
    <property type="protein sequence ID" value="ENSEBUP00000023427.1"/>
    <property type="gene ID" value="ENSEBUG00000014428.1"/>
</dbReference>